<evidence type="ECO:0000256" key="3">
    <source>
        <dbReference type="ARBA" id="ARBA00021234"/>
    </source>
</evidence>
<feature type="region of interest" description="Disordered" evidence="6">
    <location>
        <begin position="261"/>
        <end position="289"/>
    </location>
</feature>
<dbReference type="InterPro" id="IPR050853">
    <property type="entry name" value="WD_repeat_DNA-damage-binding"/>
</dbReference>
<dbReference type="InterPro" id="IPR001680">
    <property type="entry name" value="WD40_rpt"/>
</dbReference>
<feature type="region of interest" description="Disordered" evidence="6">
    <location>
        <begin position="329"/>
        <end position="349"/>
    </location>
</feature>
<accession>A0A8T0EUI4</accession>
<keyword evidence="5" id="KW-0677">Repeat</keyword>
<feature type="compositionally biased region" description="Polar residues" evidence="6">
    <location>
        <begin position="337"/>
        <end position="349"/>
    </location>
</feature>
<dbReference type="GO" id="GO:0005634">
    <property type="term" value="C:nucleus"/>
    <property type="evidence" value="ECO:0007669"/>
    <property type="project" value="TreeGrafter"/>
</dbReference>
<feature type="compositionally biased region" description="Low complexity" evidence="6">
    <location>
        <begin position="165"/>
        <end position="175"/>
    </location>
</feature>
<proteinExistence type="inferred from homology"/>
<evidence type="ECO:0000313" key="8">
    <source>
        <dbReference type="Proteomes" id="UP000807504"/>
    </source>
</evidence>
<feature type="region of interest" description="Disordered" evidence="6">
    <location>
        <begin position="83"/>
        <end position="106"/>
    </location>
</feature>
<dbReference type="PANTHER" id="PTHR14773:SF0">
    <property type="entry name" value="WD REPEAT-CONTAINING PROTEIN 76"/>
    <property type="match status" value="1"/>
</dbReference>
<dbReference type="Gene3D" id="2.130.10.10">
    <property type="entry name" value="YVTN repeat-like/Quinoprotein amine dehydrogenase"/>
    <property type="match status" value="1"/>
</dbReference>
<organism evidence="7 8">
    <name type="scientific">Argiope bruennichi</name>
    <name type="common">Wasp spider</name>
    <name type="synonym">Aranea bruennichi</name>
    <dbReference type="NCBI Taxonomy" id="94029"/>
    <lineage>
        <taxon>Eukaryota</taxon>
        <taxon>Metazoa</taxon>
        <taxon>Ecdysozoa</taxon>
        <taxon>Arthropoda</taxon>
        <taxon>Chelicerata</taxon>
        <taxon>Arachnida</taxon>
        <taxon>Araneae</taxon>
        <taxon>Araneomorphae</taxon>
        <taxon>Entelegynae</taxon>
        <taxon>Araneoidea</taxon>
        <taxon>Araneidae</taxon>
        <taxon>Argiope</taxon>
    </lineage>
</organism>
<dbReference type="EMBL" id="JABXBU010002072">
    <property type="protein sequence ID" value="KAF8777689.1"/>
    <property type="molecule type" value="Genomic_DNA"/>
</dbReference>
<feature type="compositionally biased region" description="Basic and acidic residues" evidence="6">
    <location>
        <begin position="274"/>
        <end position="289"/>
    </location>
</feature>
<dbReference type="OrthoDB" id="9890280at2759"/>
<evidence type="ECO:0000313" key="7">
    <source>
        <dbReference type="EMBL" id="KAF8777689.1"/>
    </source>
</evidence>
<keyword evidence="8" id="KW-1185">Reference proteome</keyword>
<dbReference type="InterPro" id="IPR015943">
    <property type="entry name" value="WD40/YVTN_repeat-like_dom_sf"/>
</dbReference>
<name>A0A8T0EUI4_ARGBR</name>
<dbReference type="GO" id="GO:2000001">
    <property type="term" value="P:regulation of DNA damage checkpoint"/>
    <property type="evidence" value="ECO:0007669"/>
    <property type="project" value="TreeGrafter"/>
</dbReference>
<protein>
    <recommendedName>
        <fullName evidence="3">WD repeat-containing protein 76</fullName>
    </recommendedName>
</protein>
<dbReference type="SMART" id="SM00320">
    <property type="entry name" value="WD40"/>
    <property type="match status" value="2"/>
</dbReference>
<dbReference type="Proteomes" id="UP000807504">
    <property type="component" value="Unassembled WGS sequence"/>
</dbReference>
<evidence type="ECO:0000256" key="5">
    <source>
        <dbReference type="ARBA" id="ARBA00022737"/>
    </source>
</evidence>
<gene>
    <name evidence="7" type="ORF">HNY73_014508</name>
</gene>
<feature type="region of interest" description="Disordered" evidence="6">
    <location>
        <begin position="141"/>
        <end position="181"/>
    </location>
</feature>
<sequence>MTNQSDGESSIGYLPDIPICDLSFNDSWTPMNRIFFSQCINEEAERTFCPQQKKWRRKRSPFKNEKMNRKYIIYKYVSSGSEVSTSDEFSSADEHEGRVKKRRLSDKCRSNSESETYISDEYDTADEKEVNLHSKLTAVQSRKHTNKNKSFDKCTPTDDYDSSSDCDSSVSSGDSENNMRPNLSVLKSTKYTNYKSVSYDEWKMSSSGDYSVSISSSDCENNQLSEYEKMVQKNRDEKMAFLKSLKVFEAVDNLKEAVKTETKGKGRSNQSCMREIHETGKTKAVKKIEKAQRISLRQKSLLKKKQETFASTQSSNTNNAQRISLRQKSGLKEKQETFASSQSSNTINAQRISRHQKRLLQKQELPSVLSFEEALLEGHTYHDFISEIRESEFRIQHLQNDYVSHFDKMSLQKSQTLKHNYGRSSSMAFHESQEKIILCIGVLSGEIIFRQLNMDSNVCIFQPHRQRVSNLKFSPYFPNVLISSSIDGTMRYGDFEKKVFYQVFEAESVNHFDILSATSCLVSNGIKYVSVIDIRSPSKTFEKRHECCEDVKTVSLHPVNKNYFLSSHKKGIVKLWDLRKLQKNPVTDFNCKGGNMMSSYFSPISGNSILVTLSSTISLLNSSSLNEEFTLKKSIEHENGGVVGRAPLKATWVPNTDNVFVVGSNSSPRRIEIFDDKLCNFFNFTSECLEGIPTVNVFHSSVPILASATKGNIFIFSEIE</sequence>
<dbReference type="AlphaFoldDB" id="A0A8T0EUI4"/>
<evidence type="ECO:0000256" key="1">
    <source>
        <dbReference type="ARBA" id="ARBA00002530"/>
    </source>
</evidence>
<dbReference type="SUPFAM" id="SSF50978">
    <property type="entry name" value="WD40 repeat-like"/>
    <property type="match status" value="1"/>
</dbReference>
<reference evidence="7" key="2">
    <citation type="submission" date="2020-06" db="EMBL/GenBank/DDBJ databases">
        <authorList>
            <person name="Sheffer M."/>
        </authorList>
    </citation>
    <scope>NUCLEOTIDE SEQUENCE</scope>
</reference>
<dbReference type="PANTHER" id="PTHR14773">
    <property type="entry name" value="WD REPEAT-CONTAINING PROTEIN 76"/>
    <property type="match status" value="1"/>
</dbReference>
<reference evidence="7" key="1">
    <citation type="journal article" date="2020" name="bioRxiv">
        <title>Chromosome-level reference genome of the European wasp spider Argiope bruennichi: a resource for studies on range expansion and evolutionary adaptation.</title>
        <authorList>
            <person name="Sheffer M.M."/>
            <person name="Hoppe A."/>
            <person name="Krehenwinkel H."/>
            <person name="Uhl G."/>
            <person name="Kuss A.W."/>
            <person name="Jensen L."/>
            <person name="Jensen C."/>
            <person name="Gillespie R.G."/>
            <person name="Hoff K.J."/>
            <person name="Prost S."/>
        </authorList>
    </citation>
    <scope>NUCLEOTIDE SEQUENCE</scope>
</reference>
<evidence type="ECO:0000256" key="6">
    <source>
        <dbReference type="SAM" id="MobiDB-lite"/>
    </source>
</evidence>
<comment type="function">
    <text evidence="1">Specifically binds 5-hydroxymethylcytosine (5hmC), suggesting that it acts as a specific reader of 5hmC.</text>
</comment>
<comment type="similarity">
    <text evidence="2">Belongs to the WD repeat DDB2/WDR76 family.</text>
</comment>
<evidence type="ECO:0000256" key="4">
    <source>
        <dbReference type="ARBA" id="ARBA00022574"/>
    </source>
</evidence>
<evidence type="ECO:0000256" key="2">
    <source>
        <dbReference type="ARBA" id="ARBA00005434"/>
    </source>
</evidence>
<keyword evidence="4" id="KW-0853">WD repeat</keyword>
<dbReference type="InterPro" id="IPR036322">
    <property type="entry name" value="WD40_repeat_dom_sf"/>
</dbReference>
<comment type="caution">
    <text evidence="7">The sequence shown here is derived from an EMBL/GenBank/DDBJ whole genome shotgun (WGS) entry which is preliminary data.</text>
</comment>
<dbReference type="GO" id="GO:0003677">
    <property type="term" value="F:DNA binding"/>
    <property type="evidence" value="ECO:0007669"/>
    <property type="project" value="TreeGrafter"/>
</dbReference>